<keyword evidence="1" id="KW-0479">Metal-binding</keyword>
<accession>A0A9Q0M8F2</accession>
<feature type="compositionally biased region" description="Basic and acidic residues" evidence="4">
    <location>
        <begin position="518"/>
        <end position="528"/>
    </location>
</feature>
<protein>
    <recommendedName>
        <fullName evidence="9">C2H2-type domain-containing protein</fullName>
    </recommendedName>
</protein>
<feature type="domain" description="LIM zinc-binding" evidence="6">
    <location>
        <begin position="278"/>
        <end position="315"/>
    </location>
</feature>
<dbReference type="Proteomes" id="UP001142055">
    <property type="component" value="Chromosome 2"/>
</dbReference>
<evidence type="ECO:0000259" key="6">
    <source>
        <dbReference type="PROSITE" id="PS00478"/>
    </source>
</evidence>
<evidence type="ECO:0000313" key="8">
    <source>
        <dbReference type="Proteomes" id="UP001142055"/>
    </source>
</evidence>
<dbReference type="InterPro" id="IPR001781">
    <property type="entry name" value="Znf_LIM"/>
</dbReference>
<dbReference type="PROSITE" id="PS00478">
    <property type="entry name" value="LIM_DOMAIN_1"/>
    <property type="match status" value="1"/>
</dbReference>
<dbReference type="AlphaFoldDB" id="A0A9Q0M8F2"/>
<dbReference type="PROSITE" id="PS00028">
    <property type="entry name" value="ZINC_FINGER_C2H2_1"/>
    <property type="match status" value="1"/>
</dbReference>
<dbReference type="InterPro" id="IPR013087">
    <property type="entry name" value="Znf_C2H2_type"/>
</dbReference>
<evidence type="ECO:0000256" key="1">
    <source>
        <dbReference type="ARBA" id="ARBA00022723"/>
    </source>
</evidence>
<evidence type="ECO:0000313" key="7">
    <source>
        <dbReference type="EMBL" id="KAJ6219617.1"/>
    </source>
</evidence>
<feature type="domain" description="C2H2-type" evidence="5">
    <location>
        <begin position="308"/>
        <end position="330"/>
    </location>
</feature>
<sequence length="534" mass="60174">MAGAVIGQSDNTLNNNNNNNNNNNTVNGQCMKKNGDHHQPQQHNNGCPISTVPFCLPKKLQVTEKDGSFIALDNNSLKLMRQLERLGHCTEVEVEIVPLSKVPPNIVQEIVIKNNRQNHNRKTRFRCRTAISTNDQKEYESPVCRHRRTQHRSCCAVSSGDTEIMNKDCLRSRSSIGCECNVNSNNEDTNVSSDVNTNTSNSCNSFSLNGHGTYLSDQQLRTARMSSTMTVMAPCLRQPITTSTPSSGHSMRQYKWTHCCNEQDHQQLNRTNNSSNYCRRCESKPIEDTTAAIVNKSAEFFHRRHFGCSICDTVFPSLVSLEQHKHTLEHWSDDESILPLSLNNKRRHQKMSVHRHQHYCQQSATSIIMEHNHPVLNSTGYPSDNHYLHNHIVHDNTEQTNEMKPLTISLSDSTITGLLDGKCGTPNSIVDHYGNKLNNNGNGTFQMSQNNCNRKWLPQTFTNGRNNNPIGANIREKVAHNRSKHILASSLSSKLMASVFNFSSSNVSLPMPPNESLNKNERLSRSADEMESLL</sequence>
<evidence type="ECO:0008006" key="9">
    <source>
        <dbReference type="Google" id="ProtNLM"/>
    </source>
</evidence>
<comment type="caution">
    <text evidence="7">The sequence shown here is derived from an EMBL/GenBank/DDBJ whole genome shotgun (WGS) entry which is preliminary data.</text>
</comment>
<feature type="compositionally biased region" description="Low complexity" evidence="4">
    <location>
        <begin position="14"/>
        <end position="24"/>
    </location>
</feature>
<evidence type="ECO:0000256" key="4">
    <source>
        <dbReference type="SAM" id="MobiDB-lite"/>
    </source>
</evidence>
<evidence type="ECO:0000256" key="3">
    <source>
        <dbReference type="ARBA" id="ARBA00023038"/>
    </source>
</evidence>
<dbReference type="EMBL" id="JAPWDV010000002">
    <property type="protein sequence ID" value="KAJ6219617.1"/>
    <property type="molecule type" value="Genomic_DNA"/>
</dbReference>
<dbReference type="Gene3D" id="2.10.110.10">
    <property type="entry name" value="Cysteine Rich Protein"/>
    <property type="match status" value="1"/>
</dbReference>
<feature type="region of interest" description="Disordered" evidence="4">
    <location>
        <begin position="508"/>
        <end position="534"/>
    </location>
</feature>
<gene>
    <name evidence="7" type="ORF">RDWZM_005429</name>
</gene>
<keyword evidence="3" id="KW-0440">LIM domain</keyword>
<organism evidence="7 8">
    <name type="scientific">Blomia tropicalis</name>
    <name type="common">Mite</name>
    <dbReference type="NCBI Taxonomy" id="40697"/>
    <lineage>
        <taxon>Eukaryota</taxon>
        <taxon>Metazoa</taxon>
        <taxon>Ecdysozoa</taxon>
        <taxon>Arthropoda</taxon>
        <taxon>Chelicerata</taxon>
        <taxon>Arachnida</taxon>
        <taxon>Acari</taxon>
        <taxon>Acariformes</taxon>
        <taxon>Sarcoptiformes</taxon>
        <taxon>Astigmata</taxon>
        <taxon>Glycyphagoidea</taxon>
        <taxon>Echimyopodidae</taxon>
        <taxon>Blomia</taxon>
    </lineage>
</organism>
<proteinExistence type="predicted"/>
<feature type="region of interest" description="Disordered" evidence="4">
    <location>
        <begin position="1"/>
        <end position="44"/>
    </location>
</feature>
<keyword evidence="8" id="KW-1185">Reference proteome</keyword>
<evidence type="ECO:0000259" key="5">
    <source>
        <dbReference type="PROSITE" id="PS00028"/>
    </source>
</evidence>
<evidence type="ECO:0000256" key="2">
    <source>
        <dbReference type="ARBA" id="ARBA00022833"/>
    </source>
</evidence>
<keyword evidence="2" id="KW-0862">Zinc</keyword>
<dbReference type="GO" id="GO:0046872">
    <property type="term" value="F:metal ion binding"/>
    <property type="evidence" value="ECO:0007669"/>
    <property type="project" value="UniProtKB-KW"/>
</dbReference>
<name>A0A9Q0M8F2_BLOTA</name>
<reference evidence="7" key="1">
    <citation type="submission" date="2022-12" db="EMBL/GenBank/DDBJ databases">
        <title>Genome assemblies of Blomia tropicalis.</title>
        <authorList>
            <person name="Cui Y."/>
        </authorList>
    </citation>
    <scope>NUCLEOTIDE SEQUENCE</scope>
    <source>
        <tissue evidence="7">Adult mites</tissue>
    </source>
</reference>